<name>A0A3B0ZNS0_9ZZZZ</name>
<gene>
    <name evidence="1" type="ORF">MNBD_GAMMA17-845</name>
</gene>
<proteinExistence type="predicted"/>
<organism evidence="1">
    <name type="scientific">hydrothermal vent metagenome</name>
    <dbReference type="NCBI Taxonomy" id="652676"/>
    <lineage>
        <taxon>unclassified sequences</taxon>
        <taxon>metagenomes</taxon>
        <taxon>ecological metagenomes</taxon>
    </lineage>
</organism>
<sequence>MRVNDFCCWLVVSGASLFSSSLLYAQEIDGVLSEDEIKAVVADRDVINLDGVQIRGNKELPQILYIVPWQDIETKRRVQEQDIVLFSLTERRIKPVMPNMNKVGSRL</sequence>
<accession>A0A3B0ZNS0</accession>
<dbReference type="EMBL" id="UOFQ01000076">
    <property type="protein sequence ID" value="VAW87779.1"/>
    <property type="molecule type" value="Genomic_DNA"/>
</dbReference>
<protein>
    <submittedName>
        <fullName evidence="1">Uncharacterized protein</fullName>
    </submittedName>
</protein>
<dbReference type="AlphaFoldDB" id="A0A3B0ZNS0"/>
<reference evidence="1" key="1">
    <citation type="submission" date="2018-06" db="EMBL/GenBank/DDBJ databases">
        <authorList>
            <person name="Zhirakovskaya E."/>
        </authorList>
    </citation>
    <scope>NUCLEOTIDE SEQUENCE</scope>
</reference>
<evidence type="ECO:0000313" key="1">
    <source>
        <dbReference type="EMBL" id="VAW87779.1"/>
    </source>
</evidence>